<accession>A0A1E5GWM1</accession>
<dbReference type="InterPro" id="IPR001891">
    <property type="entry name" value="Malic_OxRdtase"/>
</dbReference>
<dbReference type="InterPro" id="IPR015884">
    <property type="entry name" value="Malic_enzyme_CS"/>
</dbReference>
<proteinExistence type="inferred from homology"/>
<evidence type="ECO:0000256" key="6">
    <source>
        <dbReference type="PIRSR" id="PIRSR000106-2"/>
    </source>
</evidence>
<evidence type="ECO:0000313" key="10">
    <source>
        <dbReference type="EMBL" id="OEG17046.1"/>
    </source>
</evidence>
<dbReference type="CDD" id="cd05311">
    <property type="entry name" value="NAD_bind_2_malic_enz"/>
    <property type="match status" value="1"/>
</dbReference>
<keyword evidence="3 7" id="KW-0479">Metal-binding</keyword>
<dbReference type="SMART" id="SM00919">
    <property type="entry name" value="Malic_M"/>
    <property type="match status" value="1"/>
</dbReference>
<reference evidence="11" key="1">
    <citation type="submission" date="2016-09" db="EMBL/GenBank/DDBJ databases">
        <authorList>
            <person name="Gulvik C.A."/>
        </authorList>
    </citation>
    <scope>NUCLEOTIDE SEQUENCE [LARGE SCALE GENOMIC DNA]</scope>
    <source>
        <strain evidence="11">LMG 26306</strain>
    </source>
</reference>
<feature type="domain" description="Malic enzyme N-terminal" evidence="9">
    <location>
        <begin position="16"/>
        <end position="149"/>
    </location>
</feature>
<dbReference type="PIRSF" id="PIRSF000106">
    <property type="entry name" value="ME"/>
    <property type="match status" value="1"/>
</dbReference>
<evidence type="ECO:0000259" key="9">
    <source>
        <dbReference type="SMART" id="SM01274"/>
    </source>
</evidence>
<sequence length="392" mass="42079">MTDIYEEALKAHAKWRGKIDIHSKVEVNTKEDLSLAYTPGVAEPCRKIHEDPNKIYDYTWKGNTVAVVTDGTAVLGLGDIGPKAALPVMEGKALLFKEFADIDAIPICLDTKDPKEIISIIKAMAPTFGGINLEDISAPRCVEIERALIEELDIPVFHDDQHGTAIVTIAALINALKIVDKKVDEIKVVVSGTGAAGSAIIKMLNHFGVKNIIAFNIDGALSKKMERPMNFLEKEIAEITNANDFQGTLGEAMVGADVFIGVSAPKLVSKEMVASMNSGAIVFPMANPESEIDYQDAIDAGAAVVGTGRSDHPNQINNVLAFPGLFKGAFVAGATKITENMKLAAAKAIAEIIPESELTSEYIIPSAFNQELVELIIREVAETAVQDGVIRD</sequence>
<evidence type="ECO:0000256" key="4">
    <source>
        <dbReference type="ARBA" id="ARBA00023002"/>
    </source>
</evidence>
<feature type="binding site" evidence="7">
    <location>
        <position position="160"/>
    </location>
    <ligand>
        <name>a divalent metal cation</name>
        <dbReference type="ChEBI" id="CHEBI:60240"/>
    </ligand>
</feature>
<evidence type="ECO:0000256" key="3">
    <source>
        <dbReference type="ARBA" id="ARBA00022723"/>
    </source>
</evidence>
<protein>
    <submittedName>
        <fullName evidence="10">Malate dehydrogenase</fullName>
    </submittedName>
</protein>
<feature type="binding site" evidence="7">
    <location>
        <position position="134"/>
    </location>
    <ligand>
        <name>a divalent metal cation</name>
        <dbReference type="ChEBI" id="CHEBI:60240"/>
    </ligand>
</feature>
<gene>
    <name evidence="10" type="ORF">BCR23_03290</name>
</gene>
<dbReference type="EMBL" id="MIKB01000012">
    <property type="protein sequence ID" value="OEG17046.1"/>
    <property type="molecule type" value="Genomic_DNA"/>
</dbReference>
<dbReference type="AlphaFoldDB" id="A0A1E5GWM1"/>
<dbReference type="PANTHER" id="PTHR43237:SF4">
    <property type="entry name" value="NADP-DEPENDENT MALIC ENZYME"/>
    <property type="match status" value="1"/>
</dbReference>
<keyword evidence="11" id="KW-1185">Reference proteome</keyword>
<dbReference type="SUPFAM" id="SSF53223">
    <property type="entry name" value="Aminoacid dehydrogenase-like, N-terminal domain"/>
    <property type="match status" value="1"/>
</dbReference>
<dbReference type="InterPro" id="IPR012301">
    <property type="entry name" value="Malic_N_dom"/>
</dbReference>
<dbReference type="Pfam" id="PF03949">
    <property type="entry name" value="Malic_M"/>
    <property type="match status" value="1"/>
</dbReference>
<keyword evidence="4" id="KW-0560">Oxidoreductase</keyword>
<dbReference type="Pfam" id="PF00390">
    <property type="entry name" value="malic"/>
    <property type="match status" value="1"/>
</dbReference>
<comment type="similarity">
    <text evidence="2">Belongs to the malic enzymes family.</text>
</comment>
<evidence type="ECO:0000256" key="2">
    <source>
        <dbReference type="ARBA" id="ARBA00008785"/>
    </source>
</evidence>
<evidence type="ECO:0000313" key="11">
    <source>
        <dbReference type="Proteomes" id="UP000094764"/>
    </source>
</evidence>
<comment type="cofactor">
    <cofactor evidence="7">
        <name>Mg(2+)</name>
        <dbReference type="ChEBI" id="CHEBI:18420"/>
    </cofactor>
    <cofactor evidence="7">
        <name>Mn(2+)</name>
        <dbReference type="ChEBI" id="CHEBI:29035"/>
    </cofactor>
    <text evidence="7">Divalent metal cations. Prefers magnesium or manganese.</text>
</comment>
<dbReference type="STRING" id="903983.BCR23_03290"/>
<dbReference type="GO" id="GO:0004470">
    <property type="term" value="F:malic enzyme activity"/>
    <property type="evidence" value="ECO:0007669"/>
    <property type="project" value="InterPro"/>
</dbReference>
<dbReference type="GO" id="GO:0046872">
    <property type="term" value="F:metal ion binding"/>
    <property type="evidence" value="ECO:0007669"/>
    <property type="project" value="UniProtKB-KW"/>
</dbReference>
<organism evidence="10 11">
    <name type="scientific">Enterococcus quebecensis</name>
    <dbReference type="NCBI Taxonomy" id="903983"/>
    <lineage>
        <taxon>Bacteria</taxon>
        <taxon>Bacillati</taxon>
        <taxon>Bacillota</taxon>
        <taxon>Bacilli</taxon>
        <taxon>Lactobacillales</taxon>
        <taxon>Enterococcaceae</taxon>
        <taxon>Enterococcus</taxon>
    </lineage>
</organism>
<dbReference type="InterPro" id="IPR036291">
    <property type="entry name" value="NAD(P)-bd_dom_sf"/>
</dbReference>
<feature type="active site" description="Proton donor" evidence="5">
    <location>
        <position position="37"/>
    </location>
</feature>
<dbReference type="PANTHER" id="PTHR43237">
    <property type="entry name" value="NADP-DEPENDENT MALIC ENZYME"/>
    <property type="match status" value="1"/>
</dbReference>
<dbReference type="Gene3D" id="3.40.50.720">
    <property type="entry name" value="NAD(P)-binding Rossmann-like Domain"/>
    <property type="match status" value="1"/>
</dbReference>
<dbReference type="Proteomes" id="UP000094764">
    <property type="component" value="Unassembled WGS sequence"/>
</dbReference>
<feature type="binding site" evidence="6">
    <location>
        <position position="287"/>
    </location>
    <ligand>
        <name>(S)-malate</name>
        <dbReference type="ChEBI" id="CHEBI:15589"/>
    </ligand>
</feature>
<comment type="cofactor">
    <cofactor evidence="1">
        <name>Mn(2+)</name>
        <dbReference type="ChEBI" id="CHEBI:29035"/>
    </cofactor>
</comment>
<dbReference type="InterPro" id="IPR012302">
    <property type="entry name" value="Malic_NAD-bd"/>
</dbReference>
<feature type="active site" description="Proton acceptor" evidence="5">
    <location>
        <position position="92"/>
    </location>
</feature>
<dbReference type="InterPro" id="IPR046346">
    <property type="entry name" value="Aminoacid_DH-like_N_sf"/>
</dbReference>
<dbReference type="InterPro" id="IPR037062">
    <property type="entry name" value="Malic_N_dom_sf"/>
</dbReference>
<evidence type="ECO:0000259" key="8">
    <source>
        <dbReference type="SMART" id="SM00919"/>
    </source>
</evidence>
<dbReference type="PROSITE" id="PS00331">
    <property type="entry name" value="MALIC_ENZYMES"/>
    <property type="match status" value="1"/>
</dbReference>
<dbReference type="RefSeq" id="WP_069634368.1">
    <property type="nucleotide sequence ID" value="NZ_JXKZ01000002.1"/>
</dbReference>
<dbReference type="GO" id="GO:0016616">
    <property type="term" value="F:oxidoreductase activity, acting on the CH-OH group of donors, NAD or NADP as acceptor"/>
    <property type="evidence" value="ECO:0007669"/>
    <property type="project" value="InterPro"/>
</dbReference>
<evidence type="ECO:0000256" key="7">
    <source>
        <dbReference type="PIRSR" id="PIRSR000106-3"/>
    </source>
</evidence>
<comment type="caution">
    <text evidence="10">The sequence shown here is derived from an EMBL/GenBank/DDBJ whole genome shotgun (WGS) entry which is preliminary data.</text>
</comment>
<evidence type="ECO:0000256" key="1">
    <source>
        <dbReference type="ARBA" id="ARBA00001936"/>
    </source>
</evidence>
<name>A0A1E5GWM1_9ENTE</name>
<dbReference type="OrthoDB" id="9805787at2"/>
<dbReference type="InterPro" id="IPR051674">
    <property type="entry name" value="Malate_Decarboxylase"/>
</dbReference>
<feature type="domain" description="Malic enzyme NAD-binding" evidence="8">
    <location>
        <begin position="161"/>
        <end position="385"/>
    </location>
</feature>
<evidence type="ECO:0000256" key="5">
    <source>
        <dbReference type="PIRSR" id="PIRSR000106-1"/>
    </source>
</evidence>
<feature type="binding site" evidence="6">
    <location>
        <position position="317"/>
    </location>
    <ligand>
        <name>(S)-malate</name>
        <dbReference type="ChEBI" id="CHEBI:15589"/>
    </ligand>
</feature>
<dbReference type="FunFam" id="3.40.50.10380:FF:000003">
    <property type="entry name" value="NADP-dependent malic enzyme"/>
    <property type="match status" value="1"/>
</dbReference>
<dbReference type="SUPFAM" id="SSF51735">
    <property type="entry name" value="NAD(P)-binding Rossmann-fold domains"/>
    <property type="match status" value="1"/>
</dbReference>
<dbReference type="GO" id="GO:0051287">
    <property type="term" value="F:NAD binding"/>
    <property type="evidence" value="ECO:0007669"/>
    <property type="project" value="InterPro"/>
</dbReference>
<dbReference type="Gene3D" id="3.40.50.10380">
    <property type="entry name" value="Malic enzyme, N-terminal domain"/>
    <property type="match status" value="1"/>
</dbReference>
<dbReference type="PATRIC" id="fig|903983.4.peg.1250"/>
<dbReference type="SMART" id="SM01274">
    <property type="entry name" value="malic"/>
    <property type="match status" value="1"/>
</dbReference>
<feature type="binding site" evidence="7">
    <location>
        <position position="135"/>
    </location>
    <ligand>
        <name>a divalent metal cation</name>
        <dbReference type="ChEBI" id="CHEBI:60240"/>
    </ligand>
</feature>
<dbReference type="InterPro" id="IPR045213">
    <property type="entry name" value="Malic_NAD-bd_bact_type"/>
</dbReference>